<dbReference type="AlphaFoldDB" id="A0A8H2ZGK0"/>
<comment type="caution">
    <text evidence="1">The sequence shown here is derived from an EMBL/GenBank/DDBJ whole genome shotgun (WGS) entry which is preliminary data.</text>
</comment>
<gene>
    <name evidence="1" type="ORF">KABA2_04S11814</name>
</gene>
<dbReference type="OrthoDB" id="4066304at2759"/>
<name>A0A8H2ZGK0_9SACH</name>
<dbReference type="RefSeq" id="XP_041406523.1">
    <property type="nucleotide sequence ID" value="XM_041550589.1"/>
</dbReference>
<dbReference type="Proteomes" id="UP000644660">
    <property type="component" value="Unassembled WGS sequence"/>
</dbReference>
<keyword evidence="2" id="KW-1185">Reference proteome</keyword>
<reference evidence="1 2" key="1">
    <citation type="submission" date="2020-05" db="EMBL/GenBank/DDBJ databases">
        <authorList>
            <person name="Casaregola S."/>
            <person name="Devillers H."/>
            <person name="Grondin C."/>
        </authorList>
    </citation>
    <scope>NUCLEOTIDE SEQUENCE [LARGE SCALE GENOMIC DNA]</scope>
    <source>
        <strain evidence="1 2">CLIB 1767</strain>
    </source>
</reference>
<protein>
    <submittedName>
        <fullName evidence="1">Similar to Saccharomyces cerevisiae YCR020W-B HTL1 Component of the RSC chromatin remodeling complex</fullName>
    </submittedName>
</protein>
<sequence>MSQRNDNITLKTATAYQLLAQRENMCELFNLIDRSELDTYFVNKDKKQETLKEMKDRLEKLKNEL</sequence>
<dbReference type="EMBL" id="CAEFZW010000004">
    <property type="protein sequence ID" value="CAB4254679.1"/>
    <property type="molecule type" value="Genomic_DNA"/>
</dbReference>
<dbReference type="GeneID" id="64857683"/>
<evidence type="ECO:0000313" key="2">
    <source>
        <dbReference type="Proteomes" id="UP000644660"/>
    </source>
</evidence>
<accession>A0A8H2ZGK0</accession>
<evidence type="ECO:0000313" key="1">
    <source>
        <dbReference type="EMBL" id="CAB4254679.1"/>
    </source>
</evidence>
<proteinExistence type="predicted"/>
<organism evidence="1 2">
    <name type="scientific">Maudiozyma barnettii</name>
    <dbReference type="NCBI Taxonomy" id="61262"/>
    <lineage>
        <taxon>Eukaryota</taxon>
        <taxon>Fungi</taxon>
        <taxon>Dikarya</taxon>
        <taxon>Ascomycota</taxon>
        <taxon>Saccharomycotina</taxon>
        <taxon>Saccharomycetes</taxon>
        <taxon>Saccharomycetales</taxon>
        <taxon>Saccharomycetaceae</taxon>
        <taxon>Maudiozyma</taxon>
    </lineage>
</organism>